<keyword evidence="3" id="KW-1185">Reference proteome</keyword>
<dbReference type="Gene3D" id="1.10.510.10">
    <property type="entry name" value="Transferase(Phosphotransferase) domain 1"/>
    <property type="match status" value="1"/>
</dbReference>
<dbReference type="InterPro" id="IPR011009">
    <property type="entry name" value="Kinase-like_dom_sf"/>
</dbReference>
<dbReference type="InParanoid" id="C0NXR0"/>
<accession>C0NXR0</accession>
<dbReference type="SMART" id="SM00220">
    <property type="entry name" value="S_TKc"/>
    <property type="match status" value="1"/>
</dbReference>
<dbReference type="GO" id="GO:0005524">
    <property type="term" value="F:ATP binding"/>
    <property type="evidence" value="ECO:0007669"/>
    <property type="project" value="InterPro"/>
</dbReference>
<dbReference type="InterPro" id="IPR008271">
    <property type="entry name" value="Ser/Thr_kinase_AS"/>
</dbReference>
<dbReference type="VEuPathDB" id="FungiDB:I7I50_04404"/>
<dbReference type="Pfam" id="PF00069">
    <property type="entry name" value="Pkinase"/>
    <property type="match status" value="1"/>
</dbReference>
<dbReference type="GO" id="GO:0044773">
    <property type="term" value="P:mitotic DNA damage checkpoint signaling"/>
    <property type="evidence" value="ECO:0007669"/>
    <property type="project" value="TreeGrafter"/>
</dbReference>
<dbReference type="GO" id="GO:0005634">
    <property type="term" value="C:nucleus"/>
    <property type="evidence" value="ECO:0007669"/>
    <property type="project" value="TreeGrafter"/>
</dbReference>
<dbReference type="AlphaFoldDB" id="C0NXR0"/>
<protein>
    <recommendedName>
        <fullName evidence="1">Protein kinase domain-containing protein</fullName>
    </recommendedName>
</protein>
<proteinExistence type="predicted"/>
<dbReference type="GO" id="GO:0004674">
    <property type="term" value="F:protein serine/threonine kinase activity"/>
    <property type="evidence" value="ECO:0007669"/>
    <property type="project" value="TreeGrafter"/>
</dbReference>
<evidence type="ECO:0000313" key="2">
    <source>
        <dbReference type="EMBL" id="EEH03578.1"/>
    </source>
</evidence>
<dbReference type="HOGENOM" id="CLU_054430_0_0_1"/>
<dbReference type="EMBL" id="GG663376">
    <property type="protein sequence ID" value="EEH03578.1"/>
    <property type="molecule type" value="Genomic_DNA"/>
</dbReference>
<dbReference type="RefSeq" id="XP_045284059.1">
    <property type="nucleotide sequence ID" value="XM_045434753.1"/>
</dbReference>
<evidence type="ECO:0000313" key="3">
    <source>
        <dbReference type="Proteomes" id="UP000001631"/>
    </source>
</evidence>
<organism evidence="2 3">
    <name type="scientific">Ajellomyces capsulatus (strain G186AR / H82 / ATCC MYA-2454 / RMSCC 2432)</name>
    <name type="common">Darling's disease fungus</name>
    <name type="synonym">Histoplasma capsulatum</name>
    <dbReference type="NCBI Taxonomy" id="447093"/>
    <lineage>
        <taxon>Eukaryota</taxon>
        <taxon>Fungi</taxon>
        <taxon>Dikarya</taxon>
        <taxon>Ascomycota</taxon>
        <taxon>Pezizomycotina</taxon>
        <taxon>Eurotiomycetes</taxon>
        <taxon>Eurotiomycetidae</taxon>
        <taxon>Onygenales</taxon>
        <taxon>Ajellomycetaceae</taxon>
        <taxon>Histoplasma</taxon>
    </lineage>
</organism>
<dbReference type="PROSITE" id="PS00108">
    <property type="entry name" value="PROTEIN_KINASE_ST"/>
    <property type="match status" value="1"/>
</dbReference>
<dbReference type="PANTHER" id="PTHR44167">
    <property type="entry name" value="OVARIAN-SPECIFIC SERINE/THREONINE-PROTEIN KINASE LOK-RELATED"/>
    <property type="match status" value="1"/>
</dbReference>
<sequence length="357" mass="40302">MSTGVHVPTPRYRLPCVSALMLIIVNVFFHLKSNPEQSATRMPSVGTRIVGESGSQYIIERILQERGNTPDIRVYLANNGTEKFILKNVYDFDYYHDLYRRLSSSPCLRLLHDIVPNRSIFVYEYLADHLLNVAKKDIPLVATKRILRDALRGLRELHDRDIVHTDIKANNILIDWKDENGEIAITRVQLADIEDSAVVPPNCDILGKAVGNWMWRSPEAHAESRVNKPSDTFSFGIVCICAVLKHVILAVDAKELPEGVDVQAIVLQRQLSYFGNDESVAALLKHIGDESPWCTVINVLWKGFDETTPREPFALWKGVDPVFKDLIAGLTDLDPKKRLTAQGALKHPWFQGTEDSI</sequence>
<dbReference type="PANTHER" id="PTHR44167:SF24">
    <property type="entry name" value="SERINE_THREONINE-PROTEIN KINASE CHK2"/>
    <property type="match status" value="1"/>
</dbReference>
<feature type="domain" description="Protein kinase" evidence="1">
    <location>
        <begin position="1"/>
        <end position="350"/>
    </location>
</feature>
<dbReference type="STRING" id="447093.C0NXR0"/>
<dbReference type="PROSITE" id="PS50011">
    <property type="entry name" value="PROTEIN_KINASE_DOM"/>
    <property type="match status" value="1"/>
</dbReference>
<dbReference type="SUPFAM" id="SSF56112">
    <property type="entry name" value="Protein kinase-like (PK-like)"/>
    <property type="match status" value="1"/>
</dbReference>
<evidence type="ECO:0000259" key="1">
    <source>
        <dbReference type="PROSITE" id="PS50011"/>
    </source>
</evidence>
<gene>
    <name evidence="2" type="ORF">HCBG_07704</name>
</gene>
<dbReference type="Proteomes" id="UP000001631">
    <property type="component" value="Unassembled WGS sequence"/>
</dbReference>
<dbReference type="GeneID" id="69040720"/>
<dbReference type="InterPro" id="IPR000719">
    <property type="entry name" value="Prot_kinase_dom"/>
</dbReference>
<reference evidence="2" key="1">
    <citation type="submission" date="2009-02" db="EMBL/GenBank/DDBJ databases">
        <title>The Genome Sequence of Ajellomyces capsulatus strain G186AR.</title>
        <authorList>
            <consortium name="The Broad Institute Genome Sequencing Platform"/>
            <person name="Champion M."/>
            <person name="Cuomo C."/>
            <person name="Ma L.-J."/>
            <person name="Henn M.R."/>
            <person name="Sil A."/>
            <person name="Goldman B."/>
            <person name="Young S.K."/>
            <person name="Kodira C.D."/>
            <person name="Zeng Q."/>
            <person name="Koehrsen M."/>
            <person name="Alvarado L."/>
            <person name="Berlin A."/>
            <person name="Borenstein D."/>
            <person name="Chen Z."/>
            <person name="Engels R."/>
            <person name="Freedman E."/>
            <person name="Gellesch M."/>
            <person name="Goldberg J."/>
            <person name="Griggs A."/>
            <person name="Gujja S."/>
            <person name="Heiman D."/>
            <person name="Hepburn T."/>
            <person name="Howarth C."/>
            <person name="Jen D."/>
            <person name="Larson L."/>
            <person name="Lewis B."/>
            <person name="Mehta T."/>
            <person name="Park D."/>
            <person name="Pearson M."/>
            <person name="Roberts A."/>
            <person name="Saif S."/>
            <person name="Shea T."/>
            <person name="Shenoy N."/>
            <person name="Sisk P."/>
            <person name="Stolte C."/>
            <person name="Sykes S."/>
            <person name="Walk T."/>
            <person name="White J."/>
            <person name="Yandava C."/>
            <person name="Klein B."/>
            <person name="McEwen J.G."/>
            <person name="Puccia R."/>
            <person name="Goldman G.H."/>
            <person name="Felipe M.S."/>
            <person name="Nino-Vega G."/>
            <person name="San-Blas G."/>
            <person name="Taylor J."/>
            <person name="Mendoza L."/>
            <person name="Galagan J."/>
            <person name="Nusbaum C."/>
            <person name="Birren B."/>
        </authorList>
    </citation>
    <scope>NUCLEOTIDE SEQUENCE</scope>
    <source>
        <strain evidence="2">G186AR</strain>
    </source>
</reference>
<name>C0NXR0_AJECG</name>